<keyword evidence="2" id="KW-0732">Signal</keyword>
<dbReference type="EMBL" id="WOXT01000003">
    <property type="protein sequence ID" value="MUV14869.1"/>
    <property type="molecule type" value="Genomic_DNA"/>
</dbReference>
<feature type="domain" description="DUF4124" evidence="3">
    <location>
        <begin position="10"/>
        <end position="74"/>
    </location>
</feature>
<reference evidence="4 5" key="1">
    <citation type="submission" date="2019-12" db="EMBL/GenBank/DDBJ databases">
        <authorList>
            <person name="Xu J."/>
        </authorList>
    </citation>
    <scope>NUCLEOTIDE SEQUENCE [LARGE SCALE GENOMIC DNA]</scope>
    <source>
        <strain evidence="4 5">HX-5-24</strain>
    </source>
</reference>
<evidence type="ECO:0000259" key="3">
    <source>
        <dbReference type="Pfam" id="PF13511"/>
    </source>
</evidence>
<feature type="signal peptide" evidence="2">
    <location>
        <begin position="1"/>
        <end position="19"/>
    </location>
</feature>
<dbReference type="Pfam" id="PF13511">
    <property type="entry name" value="DUF4124"/>
    <property type="match status" value="1"/>
</dbReference>
<keyword evidence="5" id="KW-1185">Reference proteome</keyword>
<evidence type="ECO:0000313" key="5">
    <source>
        <dbReference type="Proteomes" id="UP000479692"/>
    </source>
</evidence>
<organism evidence="4 5">
    <name type="scientific">Noviluteimonas gilva</name>
    <dbReference type="NCBI Taxonomy" id="2682097"/>
    <lineage>
        <taxon>Bacteria</taxon>
        <taxon>Pseudomonadati</taxon>
        <taxon>Pseudomonadota</taxon>
        <taxon>Gammaproteobacteria</taxon>
        <taxon>Lysobacterales</taxon>
        <taxon>Lysobacteraceae</taxon>
        <taxon>Noviluteimonas</taxon>
    </lineage>
</organism>
<dbReference type="RefSeq" id="WP_156642306.1">
    <property type="nucleotide sequence ID" value="NZ_WOXT01000003.1"/>
</dbReference>
<proteinExistence type="predicted"/>
<feature type="compositionally biased region" description="Basic and acidic residues" evidence="1">
    <location>
        <begin position="84"/>
        <end position="93"/>
    </location>
</feature>
<accession>A0A7C9I668</accession>
<evidence type="ECO:0000313" key="4">
    <source>
        <dbReference type="EMBL" id="MUV14869.1"/>
    </source>
</evidence>
<dbReference type="InterPro" id="IPR025392">
    <property type="entry name" value="DUF4124"/>
</dbReference>
<evidence type="ECO:0000256" key="2">
    <source>
        <dbReference type="SAM" id="SignalP"/>
    </source>
</evidence>
<sequence>MQRFAWCFVLSLLPGIACAAELLRCVAADGAVSYQDTPCDAGSRLTKTIAVPEARAEERVLRSKPAKTAKAKAPKSVRGGAKGPKADKRDRQRQTCAAARAEEQRVLDKLGLERTFEQLRALGDKVQAACKGL</sequence>
<name>A0A7C9I668_9GAMM</name>
<feature type="compositionally biased region" description="Basic residues" evidence="1">
    <location>
        <begin position="62"/>
        <end position="75"/>
    </location>
</feature>
<comment type="caution">
    <text evidence="4">The sequence shown here is derived from an EMBL/GenBank/DDBJ whole genome shotgun (WGS) entry which is preliminary data.</text>
</comment>
<evidence type="ECO:0000256" key="1">
    <source>
        <dbReference type="SAM" id="MobiDB-lite"/>
    </source>
</evidence>
<protein>
    <submittedName>
        <fullName evidence="4">DUF4124 domain-containing protein</fullName>
    </submittedName>
</protein>
<feature type="chain" id="PRO_5028950625" evidence="2">
    <location>
        <begin position="20"/>
        <end position="133"/>
    </location>
</feature>
<dbReference type="Proteomes" id="UP000479692">
    <property type="component" value="Unassembled WGS sequence"/>
</dbReference>
<dbReference type="AlphaFoldDB" id="A0A7C9I668"/>
<gene>
    <name evidence="4" type="ORF">GN331_11710</name>
</gene>
<feature type="region of interest" description="Disordered" evidence="1">
    <location>
        <begin position="56"/>
        <end position="98"/>
    </location>
</feature>